<dbReference type="EMBL" id="OU892287">
    <property type="protein sequence ID" value="CAG9762170.1"/>
    <property type="molecule type" value="Genomic_DNA"/>
</dbReference>
<evidence type="ECO:0000313" key="2">
    <source>
        <dbReference type="Proteomes" id="UP001152799"/>
    </source>
</evidence>
<dbReference type="PANTHER" id="PTHR13333:SF5">
    <property type="entry name" value="M-AAA PROTEASE-INTERACTING PROTEIN 1, MITOCHONDRIAL"/>
    <property type="match status" value="1"/>
</dbReference>
<dbReference type="AlphaFoldDB" id="A0A9N9QAC1"/>
<organism evidence="1 2">
    <name type="scientific">Ceutorhynchus assimilis</name>
    <name type="common">cabbage seed weevil</name>
    <dbReference type="NCBI Taxonomy" id="467358"/>
    <lineage>
        <taxon>Eukaryota</taxon>
        <taxon>Metazoa</taxon>
        <taxon>Ecdysozoa</taxon>
        <taxon>Arthropoda</taxon>
        <taxon>Hexapoda</taxon>
        <taxon>Insecta</taxon>
        <taxon>Pterygota</taxon>
        <taxon>Neoptera</taxon>
        <taxon>Endopterygota</taxon>
        <taxon>Coleoptera</taxon>
        <taxon>Polyphaga</taxon>
        <taxon>Cucujiformia</taxon>
        <taxon>Curculionidae</taxon>
        <taxon>Ceutorhynchinae</taxon>
        <taxon>Ceutorhynchus</taxon>
    </lineage>
</organism>
<gene>
    <name evidence="1" type="ORF">CEUTPL_LOCUS2854</name>
</gene>
<proteinExistence type="predicted"/>
<evidence type="ECO:0000313" key="1">
    <source>
        <dbReference type="EMBL" id="CAG9762170.1"/>
    </source>
</evidence>
<dbReference type="GO" id="GO:0005743">
    <property type="term" value="C:mitochondrial inner membrane"/>
    <property type="evidence" value="ECO:0007669"/>
    <property type="project" value="TreeGrafter"/>
</dbReference>
<name>A0A9N9QAC1_9CUCU</name>
<dbReference type="GO" id="GO:0032979">
    <property type="term" value="P:protein insertion into mitochondrial inner membrane from matrix"/>
    <property type="evidence" value="ECO:0007669"/>
    <property type="project" value="TreeGrafter"/>
</dbReference>
<accession>A0A9N9QAC1</accession>
<protein>
    <submittedName>
        <fullName evidence="1">Uncharacterized protein</fullName>
    </submittedName>
</protein>
<reference evidence="1" key="1">
    <citation type="submission" date="2022-01" db="EMBL/GenBank/DDBJ databases">
        <authorList>
            <person name="King R."/>
        </authorList>
    </citation>
    <scope>NUCLEOTIDE SEQUENCE</scope>
</reference>
<dbReference type="Proteomes" id="UP001152799">
    <property type="component" value="Chromosome 11"/>
</dbReference>
<dbReference type="OrthoDB" id="6361925at2759"/>
<keyword evidence="2" id="KW-1185">Reference proteome</keyword>
<sequence>MFVLKTFIKNTLINNLAPIIKTTSFLELQQRFAHSKRSIYPKTPDLIYVPQVLRWIRNKWKFRALKKCWDPDFSEGAFIYGTTRAVCKITDIINRGQPEELENLLTFSAKVKLVDYMKRRLSKVQKEIITLKPEDIKILVPLNVALVEAGNKKNCRISMRVLGLKWHEHNGNVLKLVLVALQTEFLRDYTQRNSEWTISAFDILECGMLAQIPGQRKPI</sequence>
<dbReference type="PANTHER" id="PTHR13333">
    <property type="entry name" value="M-AAA PROTEASE-INTERACTING PROTEIN 1, MITOCHONDRIAL"/>
    <property type="match status" value="1"/>
</dbReference>
<dbReference type="GO" id="GO:0043022">
    <property type="term" value="F:ribosome binding"/>
    <property type="evidence" value="ECO:0007669"/>
    <property type="project" value="TreeGrafter"/>
</dbReference>